<dbReference type="EMBL" id="OZ021745">
    <property type="protein sequence ID" value="CAK9312467.1"/>
    <property type="molecule type" value="Genomic_DNA"/>
</dbReference>
<reference evidence="11 12" key="1">
    <citation type="submission" date="2024-03" db="EMBL/GenBank/DDBJ databases">
        <authorList>
            <person name="Gkanogiannis A."/>
            <person name="Becerra Lopez-Lavalle L."/>
        </authorList>
    </citation>
    <scope>NUCLEOTIDE SEQUENCE [LARGE SCALE GENOMIC DNA]</scope>
</reference>
<evidence type="ECO:0000259" key="10">
    <source>
        <dbReference type="PROSITE" id="PS50071"/>
    </source>
</evidence>
<evidence type="ECO:0000313" key="12">
    <source>
        <dbReference type="Proteomes" id="UP001642487"/>
    </source>
</evidence>
<dbReference type="SMART" id="SM00389">
    <property type="entry name" value="HOX"/>
    <property type="match status" value="1"/>
</dbReference>
<dbReference type="SUPFAM" id="SSF46689">
    <property type="entry name" value="Homeodomain-like"/>
    <property type="match status" value="1"/>
</dbReference>
<dbReference type="Pfam" id="PF07526">
    <property type="entry name" value="POX"/>
    <property type="match status" value="1"/>
</dbReference>
<organism evidence="11 12">
    <name type="scientific">Citrullus colocynthis</name>
    <name type="common">colocynth</name>
    <dbReference type="NCBI Taxonomy" id="252529"/>
    <lineage>
        <taxon>Eukaryota</taxon>
        <taxon>Viridiplantae</taxon>
        <taxon>Streptophyta</taxon>
        <taxon>Embryophyta</taxon>
        <taxon>Tracheophyta</taxon>
        <taxon>Spermatophyta</taxon>
        <taxon>Magnoliopsida</taxon>
        <taxon>eudicotyledons</taxon>
        <taxon>Gunneridae</taxon>
        <taxon>Pentapetalae</taxon>
        <taxon>rosids</taxon>
        <taxon>fabids</taxon>
        <taxon>Cucurbitales</taxon>
        <taxon>Cucurbitaceae</taxon>
        <taxon>Benincaseae</taxon>
        <taxon>Citrullus</taxon>
    </lineage>
</organism>
<dbReference type="InterPro" id="IPR006563">
    <property type="entry name" value="POX_dom"/>
</dbReference>
<feature type="DNA-binding region" description="Homeobox" evidence="8">
    <location>
        <begin position="466"/>
        <end position="528"/>
    </location>
</feature>
<sequence>MLWWIWQAQILLLWVRFCILGFETQLICPINDQSHIAAGFPILLTLRESGLSALTSADNQIIDQLRFLGSPMSTALQRINLGDACLSSSGNVELQNQLAGAIPITSLFQSTSLAPVNAIHENTKDSTFPDPQFQQLETFRTCILHSSSNASNSSFASSLICEGDESLCNASIKWENDRFHCIQQLSRENPEGSDFQTISSVEHLHQNGWMPSNTMNSKLWNELSLSLATSEAVLSGGTNFLDQYSQLAFSSATQPCLNSTELASNLNSDSSRDLSLSYGCSSPVRLSRAIAGSRYLSVIQDVLSQIASYPLEGSEQVSHSTTAVGFVPFLSSSDATIEYGSDVTGKYSSQMEPEWQKLSVDAKKSHLLTLLQLIDERYTQCLDEIHTVTSAFHAATDLDPRLHTRYTLQTITSVYRNLRERITNCIISMGMHSNTICTKEKEKSFEATFIQKQWALQQLKRKDNQLWRPQRGLPEKSVSVLRAWMFQNFLHPYPKDTEKHLLAVKSGLTRNQVSNWFINARVRLWKPMIEEMYAEMSRRKFSQNEEETERIHQPR</sequence>
<protein>
    <recommendedName>
        <fullName evidence="10">Homeobox domain-containing protein</fullName>
    </recommendedName>
</protein>
<keyword evidence="5 8" id="KW-0371">Homeobox</keyword>
<gene>
    <name evidence="11" type="ORF">CITCOLO1_LOCUS4157</name>
</gene>
<keyword evidence="4 8" id="KW-0238">DNA-binding</keyword>
<dbReference type="Pfam" id="PF05920">
    <property type="entry name" value="Homeobox_KN"/>
    <property type="match status" value="1"/>
</dbReference>
<evidence type="ECO:0000256" key="1">
    <source>
        <dbReference type="ARBA" id="ARBA00004123"/>
    </source>
</evidence>
<keyword evidence="7 8" id="KW-0539">Nucleus</keyword>
<dbReference type="Gene3D" id="1.10.10.60">
    <property type="entry name" value="Homeodomain-like"/>
    <property type="match status" value="1"/>
</dbReference>
<feature type="signal peptide" evidence="9">
    <location>
        <begin position="1"/>
        <end position="21"/>
    </location>
</feature>
<keyword evidence="12" id="KW-1185">Reference proteome</keyword>
<accession>A0ABP0XWD1</accession>
<evidence type="ECO:0000313" key="11">
    <source>
        <dbReference type="EMBL" id="CAK9312467.1"/>
    </source>
</evidence>
<feature type="chain" id="PRO_5046533073" description="Homeobox domain-containing protein" evidence="9">
    <location>
        <begin position="22"/>
        <end position="555"/>
    </location>
</feature>
<evidence type="ECO:0000256" key="5">
    <source>
        <dbReference type="ARBA" id="ARBA00023155"/>
    </source>
</evidence>
<evidence type="ECO:0000256" key="9">
    <source>
        <dbReference type="SAM" id="SignalP"/>
    </source>
</evidence>
<dbReference type="SMART" id="SM00574">
    <property type="entry name" value="POX"/>
    <property type="match status" value="1"/>
</dbReference>
<keyword evidence="6" id="KW-0804">Transcription</keyword>
<dbReference type="PANTHER" id="PTHR11850">
    <property type="entry name" value="HOMEOBOX PROTEIN TRANSCRIPTION FACTORS"/>
    <property type="match status" value="1"/>
</dbReference>
<evidence type="ECO:0000256" key="3">
    <source>
        <dbReference type="ARBA" id="ARBA00023015"/>
    </source>
</evidence>
<proteinExistence type="inferred from homology"/>
<name>A0ABP0XWD1_9ROSI</name>
<evidence type="ECO:0000256" key="4">
    <source>
        <dbReference type="ARBA" id="ARBA00023125"/>
    </source>
</evidence>
<comment type="similarity">
    <text evidence="2">Belongs to the TALE/BELL homeobox family.</text>
</comment>
<keyword evidence="9" id="KW-0732">Signal</keyword>
<dbReference type="PROSITE" id="PS50071">
    <property type="entry name" value="HOMEOBOX_2"/>
    <property type="match status" value="1"/>
</dbReference>
<dbReference type="Proteomes" id="UP001642487">
    <property type="component" value="Chromosome 11"/>
</dbReference>
<dbReference type="InterPro" id="IPR008422">
    <property type="entry name" value="KN_HD"/>
</dbReference>
<dbReference type="CDD" id="cd00086">
    <property type="entry name" value="homeodomain"/>
    <property type="match status" value="1"/>
</dbReference>
<dbReference type="InterPro" id="IPR050224">
    <property type="entry name" value="TALE_homeobox"/>
</dbReference>
<dbReference type="InterPro" id="IPR001356">
    <property type="entry name" value="HD"/>
</dbReference>
<evidence type="ECO:0000256" key="2">
    <source>
        <dbReference type="ARBA" id="ARBA00006454"/>
    </source>
</evidence>
<keyword evidence="3" id="KW-0805">Transcription regulation</keyword>
<feature type="domain" description="Homeobox" evidence="10">
    <location>
        <begin position="464"/>
        <end position="527"/>
    </location>
</feature>
<evidence type="ECO:0000256" key="6">
    <source>
        <dbReference type="ARBA" id="ARBA00023163"/>
    </source>
</evidence>
<evidence type="ECO:0000256" key="8">
    <source>
        <dbReference type="PROSITE-ProRule" id="PRU00108"/>
    </source>
</evidence>
<dbReference type="InterPro" id="IPR009057">
    <property type="entry name" value="Homeodomain-like_sf"/>
</dbReference>
<comment type="subcellular location">
    <subcellularLocation>
        <location evidence="1 8">Nucleus</location>
    </subcellularLocation>
</comment>
<evidence type="ECO:0000256" key="7">
    <source>
        <dbReference type="ARBA" id="ARBA00023242"/>
    </source>
</evidence>